<sequence>MKKIKISKDKVVGEVEFLTEAEITLHTPPKHRPPRHDLRRLRVDKTDPDLKQEDEKDPDLVVSSEDEENLLEQI</sequence>
<feature type="region of interest" description="Disordered" evidence="1">
    <location>
        <begin position="26"/>
        <end position="74"/>
    </location>
</feature>
<gene>
    <name evidence="2" type="ORF">S01H4_22605</name>
</gene>
<feature type="compositionally biased region" description="Basic and acidic residues" evidence="1">
    <location>
        <begin position="40"/>
        <end position="54"/>
    </location>
</feature>
<dbReference type="AlphaFoldDB" id="X1AZ02"/>
<evidence type="ECO:0000313" key="2">
    <source>
        <dbReference type="EMBL" id="GAG88469.1"/>
    </source>
</evidence>
<evidence type="ECO:0000256" key="1">
    <source>
        <dbReference type="SAM" id="MobiDB-lite"/>
    </source>
</evidence>
<dbReference type="EMBL" id="BART01010384">
    <property type="protein sequence ID" value="GAG88469.1"/>
    <property type="molecule type" value="Genomic_DNA"/>
</dbReference>
<protein>
    <submittedName>
        <fullName evidence="2">Uncharacterized protein</fullName>
    </submittedName>
</protein>
<reference evidence="2" key="1">
    <citation type="journal article" date="2014" name="Front. Microbiol.">
        <title>High frequency of phylogenetically diverse reductive dehalogenase-homologous genes in deep subseafloor sedimentary metagenomes.</title>
        <authorList>
            <person name="Kawai M."/>
            <person name="Futagami T."/>
            <person name="Toyoda A."/>
            <person name="Takaki Y."/>
            <person name="Nishi S."/>
            <person name="Hori S."/>
            <person name="Arai W."/>
            <person name="Tsubouchi T."/>
            <person name="Morono Y."/>
            <person name="Uchiyama I."/>
            <person name="Ito T."/>
            <person name="Fujiyama A."/>
            <person name="Inagaki F."/>
            <person name="Takami H."/>
        </authorList>
    </citation>
    <scope>NUCLEOTIDE SEQUENCE</scope>
    <source>
        <strain evidence="2">Expedition CK06-06</strain>
    </source>
</reference>
<feature type="compositionally biased region" description="Basic residues" evidence="1">
    <location>
        <begin position="28"/>
        <end position="39"/>
    </location>
</feature>
<comment type="caution">
    <text evidence="2">The sequence shown here is derived from an EMBL/GenBank/DDBJ whole genome shotgun (WGS) entry which is preliminary data.</text>
</comment>
<proteinExistence type="predicted"/>
<accession>X1AZ02</accession>
<organism evidence="2">
    <name type="scientific">marine sediment metagenome</name>
    <dbReference type="NCBI Taxonomy" id="412755"/>
    <lineage>
        <taxon>unclassified sequences</taxon>
        <taxon>metagenomes</taxon>
        <taxon>ecological metagenomes</taxon>
    </lineage>
</organism>
<feature type="compositionally biased region" description="Acidic residues" evidence="1">
    <location>
        <begin position="64"/>
        <end position="74"/>
    </location>
</feature>
<name>X1AZ02_9ZZZZ</name>